<reference evidence="2" key="1">
    <citation type="journal article" date="2020" name="mSystems">
        <title>Genome- and Community-Level Interaction Insights into Carbon Utilization and Element Cycling Functions of Hydrothermarchaeota in Hydrothermal Sediment.</title>
        <authorList>
            <person name="Zhou Z."/>
            <person name="Liu Y."/>
            <person name="Xu W."/>
            <person name="Pan J."/>
            <person name="Luo Z.H."/>
            <person name="Li M."/>
        </authorList>
    </citation>
    <scope>NUCLEOTIDE SEQUENCE [LARGE SCALE GENOMIC DNA]</scope>
    <source>
        <strain evidence="2">HyVt-633</strain>
    </source>
</reference>
<organism evidence="2">
    <name type="scientific">Chlorobaculum parvum</name>
    <dbReference type="NCBI Taxonomy" id="274539"/>
    <lineage>
        <taxon>Bacteria</taxon>
        <taxon>Pseudomonadati</taxon>
        <taxon>Chlorobiota</taxon>
        <taxon>Chlorobiia</taxon>
        <taxon>Chlorobiales</taxon>
        <taxon>Chlorobiaceae</taxon>
        <taxon>Chlorobaculum</taxon>
    </lineage>
</organism>
<comment type="caution">
    <text evidence="2">The sequence shown here is derived from an EMBL/GenBank/DDBJ whole genome shotgun (WGS) entry which is preliminary data.</text>
</comment>
<name>A0A7C5DGH9_9CHLB</name>
<accession>A0A7C5DGH9</accession>
<dbReference type="InterPro" id="IPR012337">
    <property type="entry name" value="RNaseH-like_sf"/>
</dbReference>
<dbReference type="Pfam" id="PF13358">
    <property type="entry name" value="DDE_3"/>
    <property type="match status" value="1"/>
</dbReference>
<dbReference type="InterPro" id="IPR047655">
    <property type="entry name" value="Transpos_IS630-like"/>
</dbReference>
<dbReference type="NCBIfam" id="NF033545">
    <property type="entry name" value="transpos_IS630"/>
    <property type="match status" value="1"/>
</dbReference>
<dbReference type="Gene3D" id="3.30.420.10">
    <property type="entry name" value="Ribonuclease H-like superfamily/Ribonuclease H"/>
    <property type="match status" value="1"/>
</dbReference>
<feature type="non-terminal residue" evidence="2">
    <location>
        <position position="1"/>
    </location>
</feature>
<dbReference type="InterPro" id="IPR038717">
    <property type="entry name" value="Tc1-like_DDE_dom"/>
</dbReference>
<protein>
    <submittedName>
        <fullName evidence="2">IS630 family transposase</fullName>
    </submittedName>
</protein>
<dbReference type="EMBL" id="DRSQ01000108">
    <property type="protein sequence ID" value="HHE32031.1"/>
    <property type="molecule type" value="Genomic_DNA"/>
</dbReference>
<proteinExistence type="predicted"/>
<dbReference type="GO" id="GO:0003676">
    <property type="term" value="F:nucleic acid binding"/>
    <property type="evidence" value="ECO:0007669"/>
    <property type="project" value="InterPro"/>
</dbReference>
<dbReference type="SUPFAM" id="SSF53098">
    <property type="entry name" value="Ribonuclease H-like"/>
    <property type="match status" value="1"/>
</dbReference>
<dbReference type="AlphaFoldDB" id="A0A7C5DGH9"/>
<dbReference type="InterPro" id="IPR036397">
    <property type="entry name" value="RNaseH_sf"/>
</dbReference>
<gene>
    <name evidence="2" type="ORF">ENL07_05245</name>
</gene>
<feature type="domain" description="Tc1-like transposase DDE" evidence="1">
    <location>
        <begin position="5"/>
        <end position="95"/>
    </location>
</feature>
<evidence type="ECO:0000313" key="2">
    <source>
        <dbReference type="EMBL" id="HHE32031.1"/>
    </source>
</evidence>
<sequence length="139" mass="16449">QVMGRVTQKHRAKEFLAFLRQVERNTPKDKELHLILDNSATHKTEEVRKWFAKHPRIKLHFTPTSASWLNAVESWFSQLERRALYRGVFCSVNELRNAIHRYIKIHNEKLAKPFKWTKNASTILDSVQHAEDVLFDTIN</sequence>
<dbReference type="Proteomes" id="UP000886058">
    <property type="component" value="Unassembled WGS sequence"/>
</dbReference>
<evidence type="ECO:0000259" key="1">
    <source>
        <dbReference type="Pfam" id="PF13358"/>
    </source>
</evidence>